<dbReference type="Pfam" id="PF12796">
    <property type="entry name" value="Ank_2"/>
    <property type="match status" value="1"/>
</dbReference>
<feature type="repeat" description="ANK" evidence="3">
    <location>
        <begin position="9"/>
        <end position="41"/>
    </location>
</feature>
<dbReference type="EMBL" id="JNOM01000134">
    <property type="protein sequence ID" value="KNG85962.1"/>
    <property type="molecule type" value="Genomic_DNA"/>
</dbReference>
<proteinExistence type="predicted"/>
<evidence type="ECO:0000256" key="2">
    <source>
        <dbReference type="ARBA" id="ARBA00023043"/>
    </source>
</evidence>
<dbReference type="Pfam" id="PF00023">
    <property type="entry name" value="Ank"/>
    <property type="match status" value="1"/>
</dbReference>
<dbReference type="Gene3D" id="1.25.40.20">
    <property type="entry name" value="Ankyrin repeat-containing domain"/>
    <property type="match status" value="2"/>
</dbReference>
<evidence type="ECO:0000313" key="5">
    <source>
        <dbReference type="Proteomes" id="UP000037505"/>
    </source>
</evidence>
<dbReference type="PROSITE" id="PS50297">
    <property type="entry name" value="ANK_REP_REGION"/>
    <property type="match status" value="2"/>
</dbReference>
<gene>
    <name evidence="4" type="ORF">ANOM_006102</name>
</gene>
<name>A0A0L1J2K4_ASPN3</name>
<dbReference type="SUPFAM" id="SSF48403">
    <property type="entry name" value="Ankyrin repeat"/>
    <property type="match status" value="1"/>
</dbReference>
<organism evidence="4 5">
    <name type="scientific">Aspergillus nomiae NRRL (strain ATCC 15546 / NRRL 13137 / CBS 260.88 / M93)</name>
    <dbReference type="NCBI Taxonomy" id="1509407"/>
    <lineage>
        <taxon>Eukaryota</taxon>
        <taxon>Fungi</taxon>
        <taxon>Dikarya</taxon>
        <taxon>Ascomycota</taxon>
        <taxon>Pezizomycotina</taxon>
        <taxon>Eurotiomycetes</taxon>
        <taxon>Eurotiomycetidae</taxon>
        <taxon>Eurotiales</taxon>
        <taxon>Aspergillaceae</taxon>
        <taxon>Aspergillus</taxon>
        <taxon>Aspergillus subgen. Circumdati</taxon>
    </lineage>
</organism>
<sequence length="136" mass="14733">MDINVTNYSGETPLHKAAERGHRKMVDFLVQSGAVVDLQDDYGRTALHRAVSSKGHAMRLLVNRKADVFARDMFGQTALHMAAKAGLRNDVYFLLGHGASADDKDDSGQTARDLAAKAGETEVVKLLNSMTVSDSD</sequence>
<protein>
    <submittedName>
        <fullName evidence="4">Ankyrin repeat protein</fullName>
    </submittedName>
</protein>
<evidence type="ECO:0000256" key="3">
    <source>
        <dbReference type="PROSITE-ProRule" id="PRU00023"/>
    </source>
</evidence>
<dbReference type="PRINTS" id="PR01415">
    <property type="entry name" value="ANKYRIN"/>
</dbReference>
<keyword evidence="2 3" id="KW-0040">ANK repeat</keyword>
<dbReference type="GeneID" id="26807906"/>
<evidence type="ECO:0000256" key="1">
    <source>
        <dbReference type="ARBA" id="ARBA00022737"/>
    </source>
</evidence>
<dbReference type="GO" id="GO:0004842">
    <property type="term" value="F:ubiquitin-protein transferase activity"/>
    <property type="evidence" value="ECO:0007669"/>
    <property type="project" value="TreeGrafter"/>
</dbReference>
<dbReference type="InterPro" id="IPR002110">
    <property type="entry name" value="Ankyrin_rpt"/>
</dbReference>
<dbReference type="PANTHER" id="PTHR24171">
    <property type="entry name" value="ANKYRIN REPEAT DOMAIN-CONTAINING PROTEIN 39-RELATED"/>
    <property type="match status" value="1"/>
</dbReference>
<dbReference type="InterPro" id="IPR036770">
    <property type="entry name" value="Ankyrin_rpt-contain_sf"/>
</dbReference>
<accession>A0A0L1J2K4</accession>
<dbReference type="STRING" id="1509407.A0A0L1J2K4"/>
<dbReference type="SMART" id="SM00248">
    <property type="entry name" value="ANK"/>
    <property type="match status" value="4"/>
</dbReference>
<evidence type="ECO:0000313" key="4">
    <source>
        <dbReference type="EMBL" id="KNG85962.1"/>
    </source>
</evidence>
<keyword evidence="1" id="KW-0677">Repeat</keyword>
<dbReference type="RefSeq" id="XP_015406885.1">
    <property type="nucleotide sequence ID" value="XM_015551359.1"/>
</dbReference>
<dbReference type="Proteomes" id="UP000037505">
    <property type="component" value="Unassembled WGS sequence"/>
</dbReference>
<dbReference type="GO" id="GO:0085020">
    <property type="term" value="P:protein K6-linked ubiquitination"/>
    <property type="evidence" value="ECO:0007669"/>
    <property type="project" value="TreeGrafter"/>
</dbReference>
<dbReference type="PANTHER" id="PTHR24171:SF8">
    <property type="entry name" value="BRCA1-ASSOCIATED RING DOMAIN PROTEIN 1"/>
    <property type="match status" value="1"/>
</dbReference>
<reference evidence="4 5" key="1">
    <citation type="submission" date="2014-06" db="EMBL/GenBank/DDBJ databases">
        <title>The Genome of the Aflatoxigenic Filamentous Fungus Aspergillus nomius.</title>
        <authorList>
            <person name="Moore M.G."/>
            <person name="Shannon B.M."/>
            <person name="Brian M.M."/>
        </authorList>
    </citation>
    <scope>NUCLEOTIDE SEQUENCE [LARGE SCALE GENOMIC DNA]</scope>
    <source>
        <strain evidence="4 5">NRRL 13137</strain>
    </source>
</reference>
<dbReference type="AlphaFoldDB" id="A0A0L1J2K4"/>
<keyword evidence="5" id="KW-1185">Reference proteome</keyword>
<feature type="repeat" description="ANK" evidence="3">
    <location>
        <begin position="74"/>
        <end position="106"/>
    </location>
</feature>
<dbReference type="PROSITE" id="PS50088">
    <property type="entry name" value="ANK_REPEAT"/>
    <property type="match status" value="2"/>
</dbReference>
<comment type="caution">
    <text evidence="4">The sequence shown here is derived from an EMBL/GenBank/DDBJ whole genome shotgun (WGS) entry which is preliminary data.</text>
</comment>